<dbReference type="AlphaFoldDB" id="A0A7C8JWC3"/>
<comment type="caution">
    <text evidence="1">The sequence shown here is derived from an EMBL/GenBank/DDBJ whole genome shotgun (WGS) entry which is preliminary data.</text>
</comment>
<gene>
    <name evidence="1" type="ORF">TWF703_010170</name>
</gene>
<sequence>MVECSNPNTSYDQRFISTAQVLGVPTSMAAHSFSPLADLVVELTDGSNKHLFLVSSEILRVVSPVWRKALDPESKFAPLEKITVDGTEYRKTTLDEIDSISLTYVFNILHHRAGPTPRSITFKSLRDIAVLADQYDFEDALAPWPQFWIEDLAKDSAKQLEIGYEDWLFIATVFATVPVCEKIILNVSKQLIRDLVISPLSSSEEELNRKHDRWSKAKREGVKVNLQLVPEKILGKVLGYPSVMPLSFPTCPRPMMHYAKNYTIEFIKKEQEELVTNALFPLWIFTKNMTDFSFQGPKLDASVRCVNHECSSLAIGSLLKSINGLKLQNILMTEEFKIPEGYSPEGLIRWIERIRMTTLTLDRDATYEEGYHTIWCTTHHTQDIISSTSSRLPIFGQKIPADFFLGNQHDSVTKHTSGRFATCHVARHLASQQSNATALLQRVKGYSAAIDS</sequence>
<reference evidence="1 2" key="1">
    <citation type="submission" date="2019-06" db="EMBL/GenBank/DDBJ databases">
        <authorList>
            <person name="Palmer J.M."/>
        </authorList>
    </citation>
    <scope>NUCLEOTIDE SEQUENCE [LARGE SCALE GENOMIC DNA]</scope>
    <source>
        <strain evidence="1 2">TWF703</strain>
    </source>
</reference>
<evidence type="ECO:0008006" key="3">
    <source>
        <dbReference type="Google" id="ProtNLM"/>
    </source>
</evidence>
<evidence type="ECO:0000313" key="1">
    <source>
        <dbReference type="EMBL" id="KAF3143764.1"/>
    </source>
</evidence>
<dbReference type="Proteomes" id="UP000480548">
    <property type="component" value="Unassembled WGS sequence"/>
</dbReference>
<evidence type="ECO:0000313" key="2">
    <source>
        <dbReference type="Proteomes" id="UP000480548"/>
    </source>
</evidence>
<organism evidence="1 2">
    <name type="scientific">Orbilia oligospora</name>
    <name type="common">Nematode-trapping fungus</name>
    <name type="synonym">Arthrobotrys oligospora</name>
    <dbReference type="NCBI Taxonomy" id="2813651"/>
    <lineage>
        <taxon>Eukaryota</taxon>
        <taxon>Fungi</taxon>
        <taxon>Dikarya</taxon>
        <taxon>Ascomycota</taxon>
        <taxon>Pezizomycotina</taxon>
        <taxon>Orbiliomycetes</taxon>
        <taxon>Orbiliales</taxon>
        <taxon>Orbiliaceae</taxon>
        <taxon>Orbilia</taxon>
    </lineage>
</organism>
<proteinExistence type="predicted"/>
<name>A0A7C8JWC3_ORBOL</name>
<protein>
    <recommendedName>
        <fullName evidence="3">BTB domain-containing protein</fullName>
    </recommendedName>
</protein>
<dbReference type="EMBL" id="WIQZ01000008">
    <property type="protein sequence ID" value="KAF3143764.1"/>
    <property type="molecule type" value="Genomic_DNA"/>
</dbReference>
<accession>A0A7C8JWC3</accession>